<dbReference type="InterPro" id="IPR036188">
    <property type="entry name" value="FAD/NAD-bd_sf"/>
</dbReference>
<evidence type="ECO:0000259" key="2">
    <source>
        <dbReference type="PROSITE" id="PS00624"/>
    </source>
</evidence>
<name>A0ABS4DUK0_9HYPH</name>
<dbReference type="Pfam" id="PF00732">
    <property type="entry name" value="GMC_oxred_N"/>
    <property type="match status" value="1"/>
</dbReference>
<organism evidence="3 4">
    <name type="scientific">Rhizobium halophytocola</name>
    <dbReference type="NCBI Taxonomy" id="735519"/>
    <lineage>
        <taxon>Bacteria</taxon>
        <taxon>Pseudomonadati</taxon>
        <taxon>Pseudomonadota</taxon>
        <taxon>Alphaproteobacteria</taxon>
        <taxon>Hyphomicrobiales</taxon>
        <taxon>Rhizobiaceae</taxon>
        <taxon>Rhizobium/Agrobacterium group</taxon>
        <taxon>Rhizobium</taxon>
    </lineage>
</organism>
<reference evidence="3 4" key="1">
    <citation type="submission" date="2021-03" db="EMBL/GenBank/DDBJ databases">
        <title>Genomic Encyclopedia of Type Strains, Phase IV (KMG-IV): sequencing the most valuable type-strain genomes for metagenomic binning, comparative biology and taxonomic classification.</title>
        <authorList>
            <person name="Goeker M."/>
        </authorList>
    </citation>
    <scope>NUCLEOTIDE SEQUENCE [LARGE SCALE GENOMIC DNA]</scope>
    <source>
        <strain evidence="3 4">DSM 21600</strain>
    </source>
</reference>
<comment type="similarity">
    <text evidence="1">Belongs to the GMC oxidoreductase family.</text>
</comment>
<dbReference type="SUPFAM" id="SSF51905">
    <property type="entry name" value="FAD/NAD(P)-binding domain"/>
    <property type="match status" value="1"/>
</dbReference>
<dbReference type="Gene3D" id="3.50.50.60">
    <property type="entry name" value="FAD/NAD(P)-binding domain"/>
    <property type="match status" value="1"/>
</dbReference>
<dbReference type="GO" id="GO:0008812">
    <property type="term" value="F:choline dehydrogenase activity"/>
    <property type="evidence" value="ECO:0007669"/>
    <property type="project" value="UniProtKB-EC"/>
</dbReference>
<dbReference type="InterPro" id="IPR007867">
    <property type="entry name" value="GMC_OxRtase_C"/>
</dbReference>
<accession>A0ABS4DUK0</accession>
<dbReference type="EMBL" id="JAGGJU010000002">
    <property type="protein sequence ID" value="MBP1849378.1"/>
    <property type="molecule type" value="Genomic_DNA"/>
</dbReference>
<evidence type="ECO:0000313" key="4">
    <source>
        <dbReference type="Proteomes" id="UP000759443"/>
    </source>
</evidence>
<evidence type="ECO:0000313" key="3">
    <source>
        <dbReference type="EMBL" id="MBP1849378.1"/>
    </source>
</evidence>
<dbReference type="EC" id="1.1.99.1" evidence="3"/>
<protein>
    <submittedName>
        <fullName evidence="3">Choline dehydrogenase</fullName>
        <ecNumber evidence="3">1.1.99.1</ecNumber>
    </submittedName>
</protein>
<dbReference type="RefSeq" id="WP_209942443.1">
    <property type="nucleotide sequence ID" value="NZ_JAGGJU010000002.1"/>
</dbReference>
<feature type="domain" description="Glucose-methanol-choline oxidoreductase N-terminal" evidence="2">
    <location>
        <begin position="322"/>
        <end position="336"/>
    </location>
</feature>
<dbReference type="PIRSF" id="PIRSF000137">
    <property type="entry name" value="Alcohol_oxidase"/>
    <property type="match status" value="1"/>
</dbReference>
<dbReference type="PROSITE" id="PS00624">
    <property type="entry name" value="GMC_OXRED_2"/>
    <property type="match status" value="1"/>
</dbReference>
<sequence>MSGGRPFEADYIVVGAGAGGAVLAARLAEAGCTVIVIEAGCDPLAQEYGDQADGDAASDMPLADACSVPAFHAFSTEHEGMTADHWVRHYADRQMQQRDWRYSAEHDGVLYPRAQGLGGCTAHHAMIIVKPNACDWNHIADITGDESWRASRMQAYFERIERCRYRSFLWRWLQALTGLNPTGHGWRGWMTTEWVFPLRPVRDRLLWQSVLRSIGAAADAFGHRGASFETAAFDPNDHRGWNIGASGVRMAPLSTRRHRREGPRERLVDVARRCPDRLQIRLRTRVTQILFDGRRATGVRCIGRDGEEYILKSRRETLLAGGSFATPQLLMLSGIGDPVHLGGLGIPLVEPLPRVGCNLQDRYEIGVVSRMKAAWPNLQGVTYTVRDRSYRMWRRLRLGNYTSNGVMFSLLLKSRAGLAVPDLHCFSLLADFRGYYPGYSTRIRKGNYMSWVVLKAYTDNAAGTVRLQSADHRVPPRITFHSFAEGDGDHEHDLDALVAGVRFVRHVADAMDADVAEEEEPGRWRDSDAALKDYIAANAWGHHACGTCPIGPREQGGVIDSKFRVYGVEGLRVVDASVFPRIPGYFLASAVYMIAEKAADTLLDEVVPSEGS</sequence>
<proteinExistence type="inferred from homology"/>
<dbReference type="PANTHER" id="PTHR11552">
    <property type="entry name" value="GLUCOSE-METHANOL-CHOLINE GMC OXIDOREDUCTASE"/>
    <property type="match status" value="1"/>
</dbReference>
<dbReference type="InterPro" id="IPR012132">
    <property type="entry name" value="GMC_OxRdtase"/>
</dbReference>
<evidence type="ECO:0000256" key="1">
    <source>
        <dbReference type="ARBA" id="ARBA00010790"/>
    </source>
</evidence>
<keyword evidence="4" id="KW-1185">Reference proteome</keyword>
<dbReference type="SUPFAM" id="SSF54373">
    <property type="entry name" value="FAD-linked reductases, C-terminal domain"/>
    <property type="match status" value="1"/>
</dbReference>
<dbReference type="Pfam" id="PF05199">
    <property type="entry name" value="GMC_oxred_C"/>
    <property type="match status" value="1"/>
</dbReference>
<comment type="caution">
    <text evidence="3">The sequence shown here is derived from an EMBL/GenBank/DDBJ whole genome shotgun (WGS) entry which is preliminary data.</text>
</comment>
<dbReference type="Gene3D" id="3.30.560.10">
    <property type="entry name" value="Glucose Oxidase, domain 3"/>
    <property type="match status" value="1"/>
</dbReference>
<dbReference type="Proteomes" id="UP000759443">
    <property type="component" value="Unassembled WGS sequence"/>
</dbReference>
<gene>
    <name evidence="3" type="ORF">J2Z17_000799</name>
</gene>
<dbReference type="PANTHER" id="PTHR11552:SF213">
    <property type="entry name" value="DEHYDROGENASE, PUTATIVE-RELATED"/>
    <property type="match status" value="1"/>
</dbReference>
<dbReference type="InterPro" id="IPR000172">
    <property type="entry name" value="GMC_OxRdtase_N"/>
</dbReference>
<keyword evidence="3" id="KW-0560">Oxidoreductase</keyword>